<organism evidence="4 5">
    <name type="scientific">Taxus chinensis</name>
    <name type="common">Chinese yew</name>
    <name type="synonym">Taxus wallichiana var. chinensis</name>
    <dbReference type="NCBI Taxonomy" id="29808"/>
    <lineage>
        <taxon>Eukaryota</taxon>
        <taxon>Viridiplantae</taxon>
        <taxon>Streptophyta</taxon>
        <taxon>Embryophyta</taxon>
        <taxon>Tracheophyta</taxon>
        <taxon>Spermatophyta</taxon>
        <taxon>Pinopsida</taxon>
        <taxon>Pinidae</taxon>
        <taxon>Conifers II</taxon>
        <taxon>Cupressales</taxon>
        <taxon>Taxaceae</taxon>
        <taxon>Taxus</taxon>
    </lineage>
</organism>
<dbReference type="PROSITE" id="PS00028">
    <property type="entry name" value="ZINC_FINGER_C2H2_1"/>
    <property type="match status" value="1"/>
</dbReference>
<dbReference type="InterPro" id="IPR013087">
    <property type="entry name" value="Znf_C2H2_type"/>
</dbReference>
<dbReference type="GO" id="GO:0005634">
    <property type="term" value="C:nucleus"/>
    <property type="evidence" value="ECO:0007669"/>
    <property type="project" value="TreeGrafter"/>
</dbReference>
<feature type="region of interest" description="Disordered" evidence="2">
    <location>
        <begin position="25"/>
        <end position="69"/>
    </location>
</feature>
<dbReference type="PANTHER" id="PTHR46353:SF23">
    <property type="entry name" value="C2H2 ZINC FINGER-CONTAINING PROTEIN-RELATED"/>
    <property type="match status" value="1"/>
</dbReference>
<evidence type="ECO:0000259" key="3">
    <source>
        <dbReference type="PROSITE" id="PS50157"/>
    </source>
</evidence>
<dbReference type="PROSITE" id="PS50157">
    <property type="entry name" value="ZINC_FINGER_C2H2_2"/>
    <property type="match status" value="1"/>
</dbReference>
<keyword evidence="1" id="KW-0862">Zinc</keyword>
<keyword evidence="5" id="KW-1185">Reference proteome</keyword>
<dbReference type="GO" id="GO:0000976">
    <property type="term" value="F:transcription cis-regulatory region binding"/>
    <property type="evidence" value="ECO:0007669"/>
    <property type="project" value="TreeGrafter"/>
</dbReference>
<dbReference type="GO" id="GO:0009740">
    <property type="term" value="P:gibberellic acid mediated signaling pathway"/>
    <property type="evidence" value="ECO:0007669"/>
    <property type="project" value="TreeGrafter"/>
</dbReference>
<feature type="compositionally biased region" description="Basic and acidic residues" evidence="2">
    <location>
        <begin position="44"/>
        <end position="58"/>
    </location>
</feature>
<evidence type="ECO:0000313" key="5">
    <source>
        <dbReference type="Proteomes" id="UP000824469"/>
    </source>
</evidence>
<name>A0AA38FNT3_TAXCH</name>
<dbReference type="PANTHER" id="PTHR46353">
    <property type="entry name" value="ZINC FINGER PROTEIN 5"/>
    <property type="match status" value="1"/>
</dbReference>
<feature type="region of interest" description="Disordered" evidence="2">
    <location>
        <begin position="87"/>
        <end position="115"/>
    </location>
</feature>
<dbReference type="Gene3D" id="3.30.160.60">
    <property type="entry name" value="Classic Zinc Finger"/>
    <property type="match status" value="1"/>
</dbReference>
<dbReference type="InterPro" id="IPR036236">
    <property type="entry name" value="Znf_C2H2_sf"/>
</dbReference>
<dbReference type="InterPro" id="IPR044299">
    <property type="entry name" value="GIS3/ZFP5/ZFP6"/>
</dbReference>
<protein>
    <recommendedName>
        <fullName evidence="3">C2H2-type domain-containing protein</fullName>
    </recommendedName>
</protein>
<sequence length="332" mass="36281">MGEGFAQGSANTHVEFISMENNMATNLRRGIEHDTSGTQDEAEDHEHRNRDSSSKEDGSEGVTDEVEGCKQPQKALRLFGVVIREKGNQIDEDDSNGDRSSTAQARIGGPDYSTQGTSRKFECQFCCREFCNSQALGGHQNAHKKERQQAKRARMQASRSAACASANRVENDSYTVYNRVPGSELVDPHSARPSTSFPSGALHFNAPGIAPAFSHILGGYQQPQQVVLGSALQTSSTFGTIHPNSWFYVSPQPALYGFYGSNSYIRALQPVAAMHPCEQSRNLQPRDSMFCEGGGSKVETGQMHRSVSNIEDNVGLDLRLFHGHAGRKGSYC</sequence>
<proteinExistence type="predicted"/>
<dbReference type="GO" id="GO:0003700">
    <property type="term" value="F:DNA-binding transcription factor activity"/>
    <property type="evidence" value="ECO:0007669"/>
    <property type="project" value="TreeGrafter"/>
</dbReference>
<feature type="domain" description="C2H2-type" evidence="3">
    <location>
        <begin position="121"/>
        <end position="148"/>
    </location>
</feature>
<dbReference type="GO" id="GO:0008270">
    <property type="term" value="F:zinc ion binding"/>
    <property type="evidence" value="ECO:0007669"/>
    <property type="project" value="UniProtKB-KW"/>
</dbReference>
<accession>A0AA38FNT3</accession>
<dbReference type="Proteomes" id="UP000824469">
    <property type="component" value="Unassembled WGS sequence"/>
</dbReference>
<comment type="caution">
    <text evidence="4">The sequence shown here is derived from an EMBL/GenBank/DDBJ whole genome shotgun (WGS) entry which is preliminary data.</text>
</comment>
<evidence type="ECO:0000256" key="2">
    <source>
        <dbReference type="SAM" id="MobiDB-lite"/>
    </source>
</evidence>
<gene>
    <name evidence="4" type="ORF">KI387_043823</name>
</gene>
<reference evidence="4 5" key="1">
    <citation type="journal article" date="2021" name="Nat. Plants">
        <title>The Taxus genome provides insights into paclitaxel biosynthesis.</title>
        <authorList>
            <person name="Xiong X."/>
            <person name="Gou J."/>
            <person name="Liao Q."/>
            <person name="Li Y."/>
            <person name="Zhou Q."/>
            <person name="Bi G."/>
            <person name="Li C."/>
            <person name="Du R."/>
            <person name="Wang X."/>
            <person name="Sun T."/>
            <person name="Guo L."/>
            <person name="Liang H."/>
            <person name="Lu P."/>
            <person name="Wu Y."/>
            <person name="Zhang Z."/>
            <person name="Ro D.K."/>
            <person name="Shang Y."/>
            <person name="Huang S."/>
            <person name="Yan J."/>
        </authorList>
    </citation>
    <scope>NUCLEOTIDE SEQUENCE [LARGE SCALE GENOMIC DNA]</scope>
    <source>
        <strain evidence="4">Ta-2019</strain>
    </source>
</reference>
<dbReference type="EMBL" id="JAHRHJ020000008">
    <property type="protein sequence ID" value="KAH9307151.1"/>
    <property type="molecule type" value="Genomic_DNA"/>
</dbReference>
<evidence type="ECO:0000256" key="1">
    <source>
        <dbReference type="PROSITE-ProRule" id="PRU00042"/>
    </source>
</evidence>
<dbReference type="AlphaFoldDB" id="A0AA38FNT3"/>
<dbReference type="GO" id="GO:0010090">
    <property type="term" value="P:trichome morphogenesis"/>
    <property type="evidence" value="ECO:0007669"/>
    <property type="project" value="InterPro"/>
</dbReference>
<keyword evidence="1" id="KW-0863">Zinc-finger</keyword>
<dbReference type="SUPFAM" id="SSF57667">
    <property type="entry name" value="beta-beta-alpha zinc fingers"/>
    <property type="match status" value="1"/>
</dbReference>
<evidence type="ECO:0000313" key="4">
    <source>
        <dbReference type="EMBL" id="KAH9307151.1"/>
    </source>
</evidence>
<dbReference type="GO" id="GO:0009736">
    <property type="term" value="P:cytokinin-activated signaling pathway"/>
    <property type="evidence" value="ECO:0007669"/>
    <property type="project" value="TreeGrafter"/>
</dbReference>
<keyword evidence="1" id="KW-0479">Metal-binding</keyword>